<evidence type="ECO:0000256" key="2">
    <source>
        <dbReference type="ARBA" id="ARBA00022630"/>
    </source>
</evidence>
<dbReference type="GO" id="GO:0050660">
    <property type="term" value="F:flavin adenine dinucleotide binding"/>
    <property type="evidence" value="ECO:0007669"/>
    <property type="project" value="InterPro"/>
</dbReference>
<evidence type="ECO:0000256" key="3">
    <source>
        <dbReference type="ARBA" id="ARBA00022827"/>
    </source>
</evidence>
<dbReference type="OrthoDB" id="66881at2759"/>
<comment type="caution">
    <text evidence="5">The sequence shown here is derived from an EMBL/GenBank/DDBJ whole genome shotgun (WGS) entry which is preliminary data.</text>
</comment>
<dbReference type="InterPro" id="IPR050346">
    <property type="entry name" value="FMO-like"/>
</dbReference>
<accession>A0A4C2DZG7</accession>
<evidence type="ECO:0008006" key="7">
    <source>
        <dbReference type="Google" id="ProtNLM"/>
    </source>
</evidence>
<organism evidence="5 6">
    <name type="scientific">Zygosaccharomyces mellis</name>
    <dbReference type="NCBI Taxonomy" id="42258"/>
    <lineage>
        <taxon>Eukaryota</taxon>
        <taxon>Fungi</taxon>
        <taxon>Dikarya</taxon>
        <taxon>Ascomycota</taxon>
        <taxon>Saccharomycotina</taxon>
        <taxon>Saccharomycetes</taxon>
        <taxon>Saccharomycetales</taxon>
        <taxon>Saccharomycetaceae</taxon>
        <taxon>Zygosaccharomyces</taxon>
    </lineage>
</organism>
<dbReference type="Pfam" id="PF00743">
    <property type="entry name" value="FMO-like"/>
    <property type="match status" value="1"/>
</dbReference>
<dbReference type="GO" id="GO:0050661">
    <property type="term" value="F:NADP binding"/>
    <property type="evidence" value="ECO:0007669"/>
    <property type="project" value="InterPro"/>
</dbReference>
<dbReference type="Proteomes" id="UP000301737">
    <property type="component" value="Unassembled WGS sequence"/>
</dbReference>
<evidence type="ECO:0000256" key="1">
    <source>
        <dbReference type="ARBA" id="ARBA00009183"/>
    </source>
</evidence>
<gene>
    <name evidence="5" type="ORF">ZYGM_004526</name>
</gene>
<dbReference type="InterPro" id="IPR036188">
    <property type="entry name" value="FAD/NAD-bd_sf"/>
</dbReference>
<dbReference type="InterPro" id="IPR020946">
    <property type="entry name" value="Flavin_mOase-like"/>
</dbReference>
<evidence type="ECO:0000313" key="6">
    <source>
        <dbReference type="Proteomes" id="UP000301737"/>
    </source>
</evidence>
<evidence type="ECO:0000256" key="4">
    <source>
        <dbReference type="ARBA" id="ARBA00023002"/>
    </source>
</evidence>
<dbReference type="AlphaFoldDB" id="A0A4C2DZG7"/>
<protein>
    <recommendedName>
        <fullName evidence="7">FAD/NAD(P)-binding domain-containing protein</fullName>
    </recommendedName>
</protein>
<sequence length="563" mass="63933">MIKKVAVIGGGPAGLCAVHQALKTQSEDYGFECVGFEGKSELGGVWSDSPGEHLESATVAAQLAKLPDPTLARDPRTIFYDNSPLINPVDGSIQLKTLSGTGIKKPLRISRRQSLRDGVCFAKKTGIYSDFVSNTPKAMMNFENSSAGSSKSEIYPLVDLPSIKETFSEFINKNQLQSHYRMNTSVEYLDKFGPTKYVIAAKKSDPTTDYDEWYLESFDAVIIANGHFLIPYVPFYMSQPKDGELASQTIHDFNKKFPGVFVHLRDIDSWYHNVLPQLHIGSQHRRLVIVGKSFSCMDVLKRIKCLQDNGPYEIIISTNQTPEPDERNPFKWFDEWLLHTNRVIVKPLIQEFDSSTKDPRIKFVDGSQYKVDYVLFATGYLYSFPFVSPHLLEGCKIYTTADPRNNDQRPSNISRVTGLYLHTFSIAEPTLTFSGISSNANFQSFEISAKSIVGAFTKFNKLFQKQKPVDFPYFDSVWSQILPSIKEQLMWSQNRFLQAGNSGAFHYYYPLPLLLENWLEPSKRIFPDGEEVEFPSNWRELGQDGFKRLQNLFQNVMESGSPY</sequence>
<keyword evidence="2" id="KW-0285">Flavoprotein</keyword>
<evidence type="ECO:0000313" key="5">
    <source>
        <dbReference type="EMBL" id="GCE97215.1"/>
    </source>
</evidence>
<keyword evidence="3" id="KW-0274">FAD</keyword>
<dbReference type="PANTHER" id="PTHR23023">
    <property type="entry name" value="DIMETHYLANILINE MONOOXYGENASE"/>
    <property type="match status" value="1"/>
</dbReference>
<comment type="similarity">
    <text evidence="1">Belongs to the FMO family.</text>
</comment>
<dbReference type="Gene3D" id="3.50.50.60">
    <property type="entry name" value="FAD/NAD(P)-binding domain"/>
    <property type="match status" value="2"/>
</dbReference>
<dbReference type="EMBL" id="BIMX01000001">
    <property type="protein sequence ID" value="GCE97215.1"/>
    <property type="molecule type" value="Genomic_DNA"/>
</dbReference>
<dbReference type="GO" id="GO:0004499">
    <property type="term" value="F:N,N-dimethylaniline monooxygenase activity"/>
    <property type="evidence" value="ECO:0007669"/>
    <property type="project" value="InterPro"/>
</dbReference>
<proteinExistence type="inferred from homology"/>
<keyword evidence="4" id="KW-0560">Oxidoreductase</keyword>
<name>A0A4C2DZG7_9SACH</name>
<reference evidence="5 6" key="1">
    <citation type="submission" date="2019-01" db="EMBL/GenBank/DDBJ databases">
        <title>Draft Genome Sequencing of Zygosaccharomyces mellis Ca-7.</title>
        <authorList>
            <person name="Shiwa Y."/>
            <person name="Kanesaki Y."/>
            <person name="Ishige T."/>
            <person name="Mura K."/>
            <person name="Hori T."/>
            <person name="Tamura T."/>
        </authorList>
    </citation>
    <scope>NUCLEOTIDE SEQUENCE [LARGE SCALE GENOMIC DNA]</scope>
    <source>
        <strain evidence="5 6">Ca-7</strain>
    </source>
</reference>
<dbReference type="SUPFAM" id="SSF51905">
    <property type="entry name" value="FAD/NAD(P)-binding domain"/>
    <property type="match status" value="2"/>
</dbReference>
<keyword evidence="6" id="KW-1185">Reference proteome</keyword>